<keyword evidence="5" id="KW-0285">Flavoprotein</keyword>
<comment type="caution">
    <text evidence="14">The sequence shown here is derived from an EMBL/GenBank/DDBJ whole genome shotgun (WGS) entry which is preliminary data.</text>
</comment>
<dbReference type="RefSeq" id="WP_345346630.1">
    <property type="nucleotide sequence ID" value="NZ_BAABFB010000050.1"/>
</dbReference>
<proteinExistence type="inferred from homology"/>
<evidence type="ECO:0000256" key="9">
    <source>
        <dbReference type="ARBA" id="ARBA00048670"/>
    </source>
</evidence>
<evidence type="ECO:0000256" key="3">
    <source>
        <dbReference type="ARBA" id="ARBA00007812"/>
    </source>
</evidence>
<dbReference type="InterPro" id="IPR029035">
    <property type="entry name" value="DHS-like_NAD/FAD-binding_dom"/>
</dbReference>
<dbReference type="EMBL" id="BAABFB010000050">
    <property type="protein sequence ID" value="GAA4482000.1"/>
    <property type="molecule type" value="Genomic_DNA"/>
</dbReference>
<dbReference type="InterPro" id="IPR011766">
    <property type="entry name" value="TPP_enzyme_TPP-bd"/>
</dbReference>
<evidence type="ECO:0000256" key="10">
    <source>
        <dbReference type="RuleBase" id="RU362132"/>
    </source>
</evidence>
<feature type="domain" description="Thiamine pyrophosphate enzyme central" evidence="11">
    <location>
        <begin position="205"/>
        <end position="337"/>
    </location>
</feature>
<dbReference type="SUPFAM" id="SSF52467">
    <property type="entry name" value="DHS-like NAD/FAD-binding domain"/>
    <property type="match status" value="1"/>
</dbReference>
<accession>A0ABP8P7Z1</accession>
<dbReference type="CDD" id="cd00568">
    <property type="entry name" value="TPP_enzymes"/>
    <property type="match status" value="1"/>
</dbReference>
<dbReference type="Pfam" id="PF02775">
    <property type="entry name" value="TPP_enzyme_C"/>
    <property type="match status" value="1"/>
</dbReference>
<dbReference type="Gene3D" id="3.40.50.970">
    <property type="match status" value="2"/>
</dbReference>
<dbReference type="InterPro" id="IPR012000">
    <property type="entry name" value="Thiamin_PyroP_enz_cen_dom"/>
</dbReference>
<keyword evidence="8" id="KW-0028">Amino-acid biosynthesis</keyword>
<evidence type="ECO:0000313" key="14">
    <source>
        <dbReference type="EMBL" id="GAA4482000.1"/>
    </source>
</evidence>
<dbReference type="Pfam" id="PF02776">
    <property type="entry name" value="TPP_enzyme_N"/>
    <property type="match status" value="1"/>
</dbReference>
<dbReference type="Pfam" id="PF00205">
    <property type="entry name" value="TPP_enzyme_M"/>
    <property type="match status" value="1"/>
</dbReference>
<keyword evidence="15" id="KW-1185">Reference proteome</keyword>
<dbReference type="Gene3D" id="3.40.50.1220">
    <property type="entry name" value="TPP-binding domain"/>
    <property type="match status" value="1"/>
</dbReference>
<dbReference type="PANTHER" id="PTHR18968">
    <property type="entry name" value="THIAMINE PYROPHOSPHATE ENZYMES"/>
    <property type="match status" value="1"/>
</dbReference>
<evidence type="ECO:0000256" key="8">
    <source>
        <dbReference type="ARBA" id="ARBA00023304"/>
    </source>
</evidence>
<sequence>MNSGEHPQPVTGGDAVALALEALGVDTVFTIPSAHNLTILRAIDQRGAIRVVGGRHEQGVVHAADAYARVSGRIGVAVVSGGPGTANAMGGLYEAHHASSPVLLITSQVETSHLGRGRGYVHEAEHQAEMLRTASKETVSITSVDEIAATVVRLGRSALTGRPRPVAVEIPLDLQDETVRDLHALDAVAAPAWDIVRKAPDPLSIDRAAAVLATAKAPVIWAGGGVVRSRAGADLQLLAERWDAPVLTSREGRGAIPESDPRSLGGYATLPPMREFLAGCDVMLAVGTRFQMYPTAEWRLELPATMVHLDVDPTMIGLSYPATASVVADAQLGLTALTKALPEVQDTAGRAAHLDAGRRAAAAARDLVALQAGTDHLEISRVIAETRPGAGALVCDATVPAYVWGDRLVPITEIGTSVRSTAAGIGPGMAMAVGAALAADTHSVLLQGDGGFMLGVGELATAVQCRAKVIVCLFDDSGYGMLRTIQSNIGDGSPLHVDLATPDFTTLASSFGAEAHRVGSAAAFDTAFRAALTHDGPTLIHVDMASLAPLRRNLGA</sequence>
<comment type="pathway">
    <text evidence="2">Amino-acid biosynthesis; L-valine biosynthesis; L-valine from pyruvate: step 1/4.</text>
</comment>
<evidence type="ECO:0000313" key="15">
    <source>
        <dbReference type="Proteomes" id="UP001501183"/>
    </source>
</evidence>
<feature type="domain" description="Thiamine pyrophosphate enzyme TPP-binding" evidence="12">
    <location>
        <begin position="403"/>
        <end position="542"/>
    </location>
</feature>
<dbReference type="SUPFAM" id="SSF52518">
    <property type="entry name" value="Thiamin diphosphate-binding fold (THDP-binding)"/>
    <property type="match status" value="2"/>
</dbReference>
<evidence type="ECO:0000256" key="6">
    <source>
        <dbReference type="ARBA" id="ARBA00022827"/>
    </source>
</evidence>
<evidence type="ECO:0000259" key="13">
    <source>
        <dbReference type="Pfam" id="PF02776"/>
    </source>
</evidence>
<dbReference type="InterPro" id="IPR045229">
    <property type="entry name" value="TPP_enz"/>
</dbReference>
<dbReference type="InterPro" id="IPR012001">
    <property type="entry name" value="Thiamin_PyroP_enz_TPP-bd_dom"/>
</dbReference>
<keyword evidence="7 10" id="KW-0786">Thiamine pyrophosphate</keyword>
<dbReference type="PANTHER" id="PTHR18968:SF13">
    <property type="entry name" value="ACETOLACTATE SYNTHASE CATALYTIC SUBUNIT, MITOCHONDRIAL"/>
    <property type="match status" value="1"/>
</dbReference>
<dbReference type="CDD" id="cd07035">
    <property type="entry name" value="TPP_PYR_POX_like"/>
    <property type="match status" value="1"/>
</dbReference>
<dbReference type="InterPro" id="IPR029061">
    <property type="entry name" value="THDP-binding"/>
</dbReference>
<organism evidence="14 15">
    <name type="scientific">Rhodococcus olei</name>
    <dbReference type="NCBI Taxonomy" id="2161675"/>
    <lineage>
        <taxon>Bacteria</taxon>
        <taxon>Bacillati</taxon>
        <taxon>Actinomycetota</taxon>
        <taxon>Actinomycetes</taxon>
        <taxon>Mycobacteriales</taxon>
        <taxon>Nocardiaceae</taxon>
        <taxon>Rhodococcus</taxon>
    </lineage>
</organism>
<reference evidence="15" key="1">
    <citation type="journal article" date="2019" name="Int. J. Syst. Evol. Microbiol.">
        <title>The Global Catalogue of Microorganisms (GCM) 10K type strain sequencing project: providing services to taxonomists for standard genome sequencing and annotation.</title>
        <authorList>
            <consortium name="The Broad Institute Genomics Platform"/>
            <consortium name="The Broad Institute Genome Sequencing Center for Infectious Disease"/>
            <person name="Wu L."/>
            <person name="Ma J."/>
        </authorList>
    </citation>
    <scope>NUCLEOTIDE SEQUENCE [LARGE SCALE GENOMIC DNA]</scope>
    <source>
        <strain evidence="15">JCM 32206</strain>
    </source>
</reference>
<evidence type="ECO:0000259" key="12">
    <source>
        <dbReference type="Pfam" id="PF02775"/>
    </source>
</evidence>
<evidence type="ECO:0000256" key="7">
    <source>
        <dbReference type="ARBA" id="ARBA00023052"/>
    </source>
</evidence>
<evidence type="ECO:0000259" key="11">
    <source>
        <dbReference type="Pfam" id="PF00205"/>
    </source>
</evidence>
<keyword evidence="8" id="KW-0100">Branched-chain amino acid biosynthesis</keyword>
<keyword evidence="6" id="KW-0274">FAD</keyword>
<evidence type="ECO:0000256" key="2">
    <source>
        <dbReference type="ARBA" id="ARBA00005025"/>
    </source>
</evidence>
<dbReference type="Proteomes" id="UP001501183">
    <property type="component" value="Unassembled WGS sequence"/>
</dbReference>
<protein>
    <recommendedName>
        <fullName evidence="4">acetolactate synthase</fullName>
        <ecNumber evidence="4">2.2.1.6</ecNumber>
    </recommendedName>
</protein>
<feature type="domain" description="Thiamine pyrophosphate enzyme N-terminal TPP-binding" evidence="13">
    <location>
        <begin position="11"/>
        <end position="124"/>
    </location>
</feature>
<evidence type="ECO:0000256" key="4">
    <source>
        <dbReference type="ARBA" id="ARBA00013145"/>
    </source>
</evidence>
<dbReference type="EC" id="2.2.1.6" evidence="4"/>
<gene>
    <name evidence="14" type="ORF">GCM10023094_31070</name>
</gene>
<evidence type="ECO:0000256" key="1">
    <source>
        <dbReference type="ARBA" id="ARBA00004974"/>
    </source>
</evidence>
<comment type="pathway">
    <text evidence="1">Amino-acid biosynthesis; L-isoleucine biosynthesis; L-isoleucine from 2-oxobutanoate: step 1/4.</text>
</comment>
<name>A0ABP8P7Z1_9NOCA</name>
<evidence type="ECO:0000256" key="5">
    <source>
        <dbReference type="ARBA" id="ARBA00022630"/>
    </source>
</evidence>
<comment type="catalytic activity">
    <reaction evidence="9">
        <text>2 pyruvate + H(+) = (2S)-2-acetolactate + CO2</text>
        <dbReference type="Rhea" id="RHEA:25249"/>
        <dbReference type="ChEBI" id="CHEBI:15361"/>
        <dbReference type="ChEBI" id="CHEBI:15378"/>
        <dbReference type="ChEBI" id="CHEBI:16526"/>
        <dbReference type="ChEBI" id="CHEBI:58476"/>
        <dbReference type="EC" id="2.2.1.6"/>
    </reaction>
</comment>
<comment type="similarity">
    <text evidence="3 10">Belongs to the TPP enzyme family.</text>
</comment>